<dbReference type="Proteomes" id="UP000292686">
    <property type="component" value="Unassembled WGS sequence"/>
</dbReference>
<accession>A0A4Q2M3W7</accession>
<evidence type="ECO:0000313" key="2">
    <source>
        <dbReference type="EMBL" id="NYD66201.1"/>
    </source>
</evidence>
<feature type="transmembrane region" description="Helical" evidence="1">
    <location>
        <begin position="75"/>
        <end position="93"/>
    </location>
</feature>
<evidence type="ECO:0000256" key="1">
    <source>
        <dbReference type="SAM" id="Phobius"/>
    </source>
</evidence>
<keyword evidence="4" id="KW-1185">Reference proteome</keyword>
<feature type="transmembrane region" description="Helical" evidence="1">
    <location>
        <begin position="99"/>
        <end position="118"/>
    </location>
</feature>
<keyword evidence="1" id="KW-1133">Transmembrane helix</keyword>
<dbReference type="Pfam" id="PF14017">
    <property type="entry name" value="DUF4233"/>
    <property type="match status" value="1"/>
</dbReference>
<organism evidence="3 4">
    <name type="scientific">Agromyces atrinae</name>
    <dbReference type="NCBI Taxonomy" id="592376"/>
    <lineage>
        <taxon>Bacteria</taxon>
        <taxon>Bacillati</taxon>
        <taxon>Actinomycetota</taxon>
        <taxon>Actinomycetes</taxon>
        <taxon>Micrococcales</taxon>
        <taxon>Microbacteriaceae</taxon>
        <taxon>Agromyces</taxon>
    </lineage>
</organism>
<dbReference type="AlphaFoldDB" id="A0A4Q2M3W7"/>
<dbReference type="RefSeq" id="WP_129174296.1">
    <property type="nucleotide sequence ID" value="NZ_JACCBI010000001.1"/>
</dbReference>
<feature type="transmembrane region" description="Helical" evidence="1">
    <location>
        <begin position="46"/>
        <end position="68"/>
    </location>
</feature>
<dbReference type="EMBL" id="SDPM01000004">
    <property type="protein sequence ID" value="RXZ86539.1"/>
    <property type="molecule type" value="Genomic_DNA"/>
</dbReference>
<name>A0A4Q2M3W7_9MICO</name>
<dbReference type="InterPro" id="IPR025327">
    <property type="entry name" value="DUF4233"/>
</dbReference>
<dbReference type="Proteomes" id="UP000581087">
    <property type="component" value="Unassembled WGS sequence"/>
</dbReference>
<evidence type="ECO:0000313" key="3">
    <source>
        <dbReference type="EMBL" id="RXZ86539.1"/>
    </source>
</evidence>
<evidence type="ECO:0000313" key="5">
    <source>
        <dbReference type="Proteomes" id="UP000581087"/>
    </source>
</evidence>
<reference evidence="2 5" key="2">
    <citation type="submission" date="2020-07" db="EMBL/GenBank/DDBJ databases">
        <title>Sequencing the genomes of 1000 actinobacteria strains.</title>
        <authorList>
            <person name="Klenk H.-P."/>
        </authorList>
    </citation>
    <scope>NUCLEOTIDE SEQUENCE [LARGE SCALE GENOMIC DNA]</scope>
    <source>
        <strain evidence="2 5">DSM 23870</strain>
    </source>
</reference>
<dbReference type="EMBL" id="JACCBI010000001">
    <property type="protein sequence ID" value="NYD66201.1"/>
    <property type="molecule type" value="Genomic_DNA"/>
</dbReference>
<gene>
    <name evidence="2" type="ORF">BJ972_000720</name>
    <name evidence="3" type="ORF">ESP50_09055</name>
</gene>
<sequence>MSAESPAAPRPARSIRQTLASIVLAFELVVVFLAALVIWGLDAAPFGLPAWSALIAGGVLLVGMIAAIGLLRVEAGFILGWVLQVLILLAGFLNPALFIVGALFGGMWWYCMVVGARIDRQRKELA</sequence>
<keyword evidence="1" id="KW-0812">Transmembrane</keyword>
<proteinExistence type="predicted"/>
<protein>
    <submittedName>
        <fullName evidence="3">DUF4233 domain-containing protein</fullName>
    </submittedName>
    <submittedName>
        <fullName evidence="2">Putative membrane protein</fullName>
    </submittedName>
</protein>
<comment type="caution">
    <text evidence="3">The sequence shown here is derived from an EMBL/GenBank/DDBJ whole genome shotgun (WGS) entry which is preliminary data.</text>
</comment>
<dbReference type="OrthoDB" id="3267755at2"/>
<feature type="transmembrane region" description="Helical" evidence="1">
    <location>
        <begin position="19"/>
        <end position="40"/>
    </location>
</feature>
<keyword evidence="1" id="KW-0472">Membrane</keyword>
<evidence type="ECO:0000313" key="4">
    <source>
        <dbReference type="Proteomes" id="UP000292686"/>
    </source>
</evidence>
<reference evidence="3 4" key="1">
    <citation type="submission" date="2019-01" db="EMBL/GenBank/DDBJ databases">
        <title>Agromyces.</title>
        <authorList>
            <person name="Li J."/>
        </authorList>
    </citation>
    <scope>NUCLEOTIDE SEQUENCE [LARGE SCALE GENOMIC DNA]</scope>
    <source>
        <strain evidence="3 4">DSM 23870</strain>
    </source>
</reference>